<reference evidence="4" key="1">
    <citation type="journal article" date="2019" name="Int. J. Syst. Evol. Microbiol.">
        <title>The Global Catalogue of Microorganisms (GCM) 10K type strain sequencing project: providing services to taxonomists for standard genome sequencing and annotation.</title>
        <authorList>
            <consortium name="The Broad Institute Genomics Platform"/>
            <consortium name="The Broad Institute Genome Sequencing Center for Infectious Disease"/>
            <person name="Wu L."/>
            <person name="Ma J."/>
        </authorList>
    </citation>
    <scope>NUCLEOTIDE SEQUENCE [LARGE SCALE GENOMIC DNA]</scope>
    <source>
        <strain evidence="4">CGMCC 4.7177</strain>
    </source>
</reference>
<proteinExistence type="predicted"/>
<feature type="domain" description="Helix-turn-helix" evidence="2">
    <location>
        <begin position="31"/>
        <end position="88"/>
    </location>
</feature>
<dbReference type="RefSeq" id="WP_381167453.1">
    <property type="nucleotide sequence ID" value="NZ_JBHSFK010000063.1"/>
</dbReference>
<accession>A0ABV9BD81</accession>
<evidence type="ECO:0000313" key="4">
    <source>
        <dbReference type="Proteomes" id="UP001595839"/>
    </source>
</evidence>
<dbReference type="InterPro" id="IPR045745">
    <property type="entry name" value="HTH_58_Actinobacteria-type"/>
</dbReference>
<comment type="caution">
    <text evidence="3">The sequence shown here is derived from an EMBL/GenBank/DDBJ whole genome shotgun (WGS) entry which is preliminary data.</text>
</comment>
<feature type="region of interest" description="Disordered" evidence="1">
    <location>
        <begin position="1"/>
        <end position="30"/>
    </location>
</feature>
<keyword evidence="4" id="KW-1185">Reference proteome</keyword>
<dbReference type="Pfam" id="PF19575">
    <property type="entry name" value="HTH_58"/>
    <property type="match status" value="1"/>
</dbReference>
<gene>
    <name evidence="3" type="ORF">ACFPIH_52315</name>
</gene>
<evidence type="ECO:0000259" key="2">
    <source>
        <dbReference type="Pfam" id="PF19575"/>
    </source>
</evidence>
<dbReference type="EMBL" id="JBHSFK010000063">
    <property type="protein sequence ID" value="MFC4507896.1"/>
    <property type="molecule type" value="Genomic_DNA"/>
</dbReference>
<protein>
    <submittedName>
        <fullName evidence="3">Helix-turn-helix domain-containing protein</fullName>
    </submittedName>
</protein>
<organism evidence="3 4">
    <name type="scientific">Streptomyces vulcanius</name>
    <dbReference type="NCBI Taxonomy" id="1441876"/>
    <lineage>
        <taxon>Bacteria</taxon>
        <taxon>Bacillati</taxon>
        <taxon>Actinomycetota</taxon>
        <taxon>Actinomycetes</taxon>
        <taxon>Kitasatosporales</taxon>
        <taxon>Streptomycetaceae</taxon>
        <taxon>Streptomyces</taxon>
    </lineage>
</organism>
<evidence type="ECO:0000256" key="1">
    <source>
        <dbReference type="SAM" id="MobiDB-lite"/>
    </source>
</evidence>
<evidence type="ECO:0000313" key="3">
    <source>
        <dbReference type="EMBL" id="MFC4507896.1"/>
    </source>
</evidence>
<name>A0ABV9BD81_9ACTN</name>
<dbReference type="Proteomes" id="UP001595839">
    <property type="component" value="Unassembled WGS sequence"/>
</dbReference>
<sequence length="100" mass="10704">MTSPRTHAAAVPTRSPESDPPPGRLDPSFIETGRKLTGSAREEFAKKVVAAYRTPGRTVTIRDSCEATNRSYGAIHSLLSEAGTTKRGCRTAGTEEQVNS</sequence>